<comment type="subcellular location">
    <subcellularLocation>
        <location evidence="1">Cell membrane</location>
        <topology evidence="1">Peripheral membrane protein</topology>
    </subcellularLocation>
</comment>
<evidence type="ECO:0000256" key="5">
    <source>
        <dbReference type="ARBA" id="ARBA00022741"/>
    </source>
</evidence>
<dbReference type="EMBL" id="CP021108">
    <property type="protein sequence ID" value="ARP84693.1"/>
    <property type="molecule type" value="Genomic_DNA"/>
</dbReference>
<evidence type="ECO:0000256" key="9">
    <source>
        <dbReference type="ARBA" id="ARBA00023136"/>
    </source>
</evidence>
<evidence type="ECO:0000313" key="12">
    <source>
        <dbReference type="Proteomes" id="UP000194151"/>
    </source>
</evidence>
<reference evidence="11 12" key="1">
    <citation type="submission" date="2017-05" db="EMBL/GenBank/DDBJ databases">
        <title>Complete and WGS of Bordetella genogroups.</title>
        <authorList>
            <person name="Spilker T."/>
            <person name="LiPuma J."/>
        </authorList>
    </citation>
    <scope>NUCLEOTIDE SEQUENCE [LARGE SCALE GENOMIC DNA]</scope>
    <source>
        <strain evidence="11 12">AU19157</strain>
    </source>
</reference>
<evidence type="ECO:0000256" key="8">
    <source>
        <dbReference type="ARBA" id="ARBA00023065"/>
    </source>
</evidence>
<dbReference type="GO" id="GO:0006826">
    <property type="term" value="P:iron ion transport"/>
    <property type="evidence" value="ECO:0007669"/>
    <property type="project" value="UniProtKB-KW"/>
</dbReference>
<organism evidence="11 12">
    <name type="scientific">Bordetella genomosp. 8</name>
    <dbReference type="NCBI Taxonomy" id="1416806"/>
    <lineage>
        <taxon>Bacteria</taxon>
        <taxon>Pseudomonadati</taxon>
        <taxon>Pseudomonadota</taxon>
        <taxon>Betaproteobacteria</taxon>
        <taxon>Burkholderiales</taxon>
        <taxon>Alcaligenaceae</taxon>
        <taxon>Bordetella</taxon>
    </lineage>
</organism>
<dbReference type="KEGG" id="bgv:CAL12_22660"/>
<dbReference type="Gene3D" id="3.40.50.300">
    <property type="entry name" value="P-loop containing nucleotide triphosphate hydrolases"/>
    <property type="match status" value="1"/>
</dbReference>
<dbReference type="OrthoDB" id="5296765at2"/>
<dbReference type="InterPro" id="IPR051535">
    <property type="entry name" value="Siderophore_ABC-ATPase"/>
</dbReference>
<keyword evidence="8" id="KW-0406">Ion transport</keyword>
<evidence type="ECO:0000259" key="10">
    <source>
        <dbReference type="PROSITE" id="PS50893"/>
    </source>
</evidence>
<dbReference type="PROSITE" id="PS50893">
    <property type="entry name" value="ABC_TRANSPORTER_2"/>
    <property type="match status" value="1"/>
</dbReference>
<sequence>MAGAPGPDGLSIRDIRAGYGAREVLRGVSPHALPPGRITAVLGPNGCGKSTLLRTLAGLMPLRHGAIAWEGRDLAALPPADRSALVAYMPQDLPDAVHLRVLEAVVAAARARSGRLGGRADVEAAQALLARLDIGHLAMRHLDELSGGQRQLAGLALALVQQPRVLLLDEPLSALDLRHQFEVMELLARETRERRLVTLMATHDLAIALRHAEHAVLLHDGSLAAEGAPADVLRPAMLADVYGVRGRVGRTDVGTPYVVIEGLNEAPDPHRADGPGT</sequence>
<evidence type="ECO:0000256" key="4">
    <source>
        <dbReference type="ARBA" id="ARBA00022496"/>
    </source>
</evidence>
<gene>
    <name evidence="11" type="ORF">CAL12_22660</name>
</gene>
<dbReference type="GO" id="GO:0005886">
    <property type="term" value="C:plasma membrane"/>
    <property type="evidence" value="ECO:0007669"/>
    <property type="project" value="UniProtKB-SubCell"/>
</dbReference>
<dbReference type="PROSITE" id="PS00211">
    <property type="entry name" value="ABC_TRANSPORTER_1"/>
    <property type="match status" value="1"/>
</dbReference>
<keyword evidence="9" id="KW-0472">Membrane</keyword>
<dbReference type="GO" id="GO:0005524">
    <property type="term" value="F:ATP binding"/>
    <property type="evidence" value="ECO:0007669"/>
    <property type="project" value="UniProtKB-KW"/>
</dbReference>
<evidence type="ECO:0000256" key="7">
    <source>
        <dbReference type="ARBA" id="ARBA00023004"/>
    </source>
</evidence>
<keyword evidence="12" id="KW-1185">Reference proteome</keyword>
<keyword evidence="7" id="KW-0408">Iron</keyword>
<dbReference type="InterPro" id="IPR027417">
    <property type="entry name" value="P-loop_NTPase"/>
</dbReference>
<dbReference type="Pfam" id="PF00005">
    <property type="entry name" value="ABC_tran"/>
    <property type="match status" value="1"/>
</dbReference>
<dbReference type="InterPro" id="IPR003593">
    <property type="entry name" value="AAA+_ATPase"/>
</dbReference>
<proteinExistence type="predicted"/>
<dbReference type="PANTHER" id="PTHR42771:SF7">
    <property type="entry name" value="ABC-TYPE COBALAMIN_FE3+-SIDEROPHORES TRANSPORT SYSTEM, ATPASE COMPONENT"/>
    <property type="match status" value="1"/>
</dbReference>
<dbReference type="CDD" id="cd03214">
    <property type="entry name" value="ABC_Iron-Siderophores_B12_Hemin"/>
    <property type="match status" value="1"/>
</dbReference>
<keyword evidence="4" id="KW-0410">Iron transport</keyword>
<dbReference type="Proteomes" id="UP000194151">
    <property type="component" value="Chromosome"/>
</dbReference>
<keyword evidence="5" id="KW-0547">Nucleotide-binding</keyword>
<evidence type="ECO:0000256" key="1">
    <source>
        <dbReference type="ARBA" id="ARBA00004202"/>
    </source>
</evidence>
<keyword evidence="6" id="KW-0067">ATP-binding</keyword>
<evidence type="ECO:0000256" key="3">
    <source>
        <dbReference type="ARBA" id="ARBA00022475"/>
    </source>
</evidence>
<evidence type="ECO:0000256" key="2">
    <source>
        <dbReference type="ARBA" id="ARBA00022448"/>
    </source>
</evidence>
<dbReference type="PANTHER" id="PTHR42771">
    <property type="entry name" value="IRON(3+)-HYDROXAMATE IMPORT ATP-BINDING PROTEIN FHUC"/>
    <property type="match status" value="1"/>
</dbReference>
<dbReference type="InterPro" id="IPR017871">
    <property type="entry name" value="ABC_transporter-like_CS"/>
</dbReference>
<evidence type="ECO:0000256" key="6">
    <source>
        <dbReference type="ARBA" id="ARBA00022840"/>
    </source>
</evidence>
<dbReference type="GO" id="GO:0016887">
    <property type="term" value="F:ATP hydrolysis activity"/>
    <property type="evidence" value="ECO:0007669"/>
    <property type="project" value="InterPro"/>
</dbReference>
<name>A0A1W6YVQ6_9BORD</name>
<dbReference type="SUPFAM" id="SSF52540">
    <property type="entry name" value="P-loop containing nucleoside triphosphate hydrolases"/>
    <property type="match status" value="1"/>
</dbReference>
<dbReference type="STRING" id="1416806.CAL12_22660"/>
<evidence type="ECO:0000313" key="11">
    <source>
        <dbReference type="EMBL" id="ARP84693.1"/>
    </source>
</evidence>
<feature type="domain" description="ABC transporter" evidence="10">
    <location>
        <begin position="10"/>
        <end position="245"/>
    </location>
</feature>
<keyword evidence="3" id="KW-1003">Cell membrane</keyword>
<accession>A0A1W6YVQ6</accession>
<keyword evidence="2" id="KW-0813">Transport</keyword>
<dbReference type="AlphaFoldDB" id="A0A1W6YVQ6"/>
<dbReference type="SMART" id="SM00382">
    <property type="entry name" value="AAA"/>
    <property type="match status" value="1"/>
</dbReference>
<protein>
    <recommendedName>
        <fullName evidence="10">ABC transporter domain-containing protein</fullName>
    </recommendedName>
</protein>
<dbReference type="InterPro" id="IPR003439">
    <property type="entry name" value="ABC_transporter-like_ATP-bd"/>
</dbReference>